<keyword evidence="2" id="KW-0472">Membrane</keyword>
<dbReference type="AlphaFoldDB" id="A0A7S0HR53"/>
<keyword evidence="2" id="KW-1133">Transmembrane helix</keyword>
<reference evidence="3" key="1">
    <citation type="submission" date="2021-01" db="EMBL/GenBank/DDBJ databases">
        <authorList>
            <person name="Corre E."/>
            <person name="Pelletier E."/>
            <person name="Niang G."/>
            <person name="Scheremetjew M."/>
            <person name="Finn R."/>
            <person name="Kale V."/>
            <person name="Holt S."/>
            <person name="Cochrane G."/>
            <person name="Meng A."/>
            <person name="Brown T."/>
            <person name="Cohen L."/>
        </authorList>
    </citation>
    <scope>NUCLEOTIDE SEQUENCE</scope>
    <source>
        <strain evidence="3">CCMP325</strain>
    </source>
</reference>
<dbReference type="InterPro" id="IPR008930">
    <property type="entry name" value="Terpenoid_cyclase/PrenylTrfase"/>
</dbReference>
<evidence type="ECO:0000313" key="3">
    <source>
        <dbReference type="EMBL" id="CAD8491219.1"/>
    </source>
</evidence>
<feature type="transmembrane region" description="Helical" evidence="2">
    <location>
        <begin position="86"/>
        <end position="104"/>
    </location>
</feature>
<dbReference type="SUPFAM" id="SSF48239">
    <property type="entry name" value="Terpenoid cyclases/Protein prenyltransferases"/>
    <property type="match status" value="1"/>
</dbReference>
<accession>A0A7S0HR53</accession>
<organism evidence="3">
    <name type="scientific">Hanusia phi</name>
    <dbReference type="NCBI Taxonomy" id="3032"/>
    <lineage>
        <taxon>Eukaryota</taxon>
        <taxon>Cryptophyceae</taxon>
        <taxon>Pyrenomonadales</taxon>
        <taxon>Geminigeraceae</taxon>
        <taxon>Hanusia</taxon>
    </lineage>
</organism>
<protein>
    <submittedName>
        <fullName evidence="3">Uncharacterized protein</fullName>
    </submittedName>
</protein>
<feature type="region of interest" description="Disordered" evidence="1">
    <location>
        <begin position="39"/>
        <end position="59"/>
    </location>
</feature>
<feature type="compositionally biased region" description="Basic and acidic residues" evidence="1">
    <location>
        <begin position="42"/>
        <end position="57"/>
    </location>
</feature>
<evidence type="ECO:0000256" key="2">
    <source>
        <dbReference type="SAM" id="Phobius"/>
    </source>
</evidence>
<gene>
    <name evidence="3" type="ORF">HPHI1048_LOCUS14340</name>
</gene>
<name>A0A7S0HR53_9CRYP</name>
<dbReference type="EMBL" id="HBEO01021178">
    <property type="protein sequence ID" value="CAD8491219.1"/>
    <property type="molecule type" value="Transcribed_RNA"/>
</dbReference>
<sequence length="579" mass="65312">MVKAVSMENETITLMGEAEHIWDESLMLRNRKQLAYETPEAAEEKDSHVSRIFEKPPKPTRSRPIFDGAARGWTETFMSSKRQQSLVIWLLLIFLAAIWTLRAHSLHKHVLKKPPRLGHRIRLAARYLADSCREDGKFRYMARAGGGEHVDSEKYDLVHHAWVLSALSQYALYEQGGEDRLKKEHKGDVPVDVTKALLNSARFIISELHVPMQQSKSFSSERIGDFLALWSSSMDGRLEATTTANAMILSALILADKAAGGEVVDLRILQSLGNFLVEMQRRDGLFYRRVLLDSSSSSSSSSVQASREEVCGNMGLPLFALLLLSDLDRETANGVACPGSSWLKPAIRGFMGIAREEERVRLSNVHHKMSTHYWVVIAAGELLRDGSPYLNQSSLPQWYSFTDHWGSSEWSIEDVKETILNFVEWALESILTDFEVLPSSHHDRDEEMFGALTPQGECFETAQRLRALVSALSFLPRTASDEQRSSGNNDVLSSRLLLRSRVERAANKATEYLSSLQVQSPDNPCRGGFMRAKSKRQARFPWQEEPNQHVDDVRMDFVADAMVALIGERRSLLDKYVSA</sequence>
<proteinExistence type="predicted"/>
<keyword evidence="2" id="KW-0812">Transmembrane</keyword>
<evidence type="ECO:0000256" key="1">
    <source>
        <dbReference type="SAM" id="MobiDB-lite"/>
    </source>
</evidence>